<organism evidence="7 8">
    <name type="scientific">Mycena albidolilacea</name>
    <dbReference type="NCBI Taxonomy" id="1033008"/>
    <lineage>
        <taxon>Eukaryota</taxon>
        <taxon>Fungi</taxon>
        <taxon>Dikarya</taxon>
        <taxon>Basidiomycota</taxon>
        <taxon>Agaricomycotina</taxon>
        <taxon>Agaricomycetes</taxon>
        <taxon>Agaricomycetidae</taxon>
        <taxon>Agaricales</taxon>
        <taxon>Marasmiineae</taxon>
        <taxon>Mycenaceae</taxon>
        <taxon>Mycena</taxon>
    </lineage>
</organism>
<protein>
    <recommendedName>
        <fullName evidence="1">glycerol-3-phosphate dehydrogenase</fullName>
        <ecNumber evidence="1">1.1.5.3</ecNumber>
    </recommendedName>
</protein>
<evidence type="ECO:0000313" key="8">
    <source>
        <dbReference type="Proteomes" id="UP001218218"/>
    </source>
</evidence>
<dbReference type="Proteomes" id="UP001218218">
    <property type="component" value="Unassembled WGS sequence"/>
</dbReference>
<feature type="domain" description="Alpha-glycerophosphate oxidase C-terminal" evidence="6">
    <location>
        <begin position="270"/>
        <end position="312"/>
    </location>
</feature>
<evidence type="ECO:0000256" key="1">
    <source>
        <dbReference type="ARBA" id="ARBA00013029"/>
    </source>
</evidence>
<dbReference type="GO" id="GO:0006072">
    <property type="term" value="P:glycerol-3-phosphate metabolic process"/>
    <property type="evidence" value="ECO:0007669"/>
    <property type="project" value="InterPro"/>
</dbReference>
<evidence type="ECO:0000259" key="6">
    <source>
        <dbReference type="Pfam" id="PF16901"/>
    </source>
</evidence>
<keyword evidence="8" id="KW-1185">Reference proteome</keyword>
<dbReference type="GO" id="GO:0004368">
    <property type="term" value="F:glycerol-3-phosphate dehydrogenase (quinone) activity"/>
    <property type="evidence" value="ECO:0007669"/>
    <property type="project" value="UniProtKB-EC"/>
</dbReference>
<dbReference type="PANTHER" id="PTHR11985">
    <property type="entry name" value="GLYCEROL-3-PHOSPHATE DEHYDROGENASE"/>
    <property type="match status" value="1"/>
</dbReference>
<dbReference type="InterPro" id="IPR000447">
    <property type="entry name" value="G3P_DH_FAD-dep"/>
</dbReference>
<evidence type="ECO:0000256" key="3">
    <source>
        <dbReference type="ARBA" id="ARBA00022827"/>
    </source>
</evidence>
<name>A0AAD7ESU2_9AGAR</name>
<keyword evidence="4" id="KW-0560">Oxidoreductase</keyword>
<evidence type="ECO:0000256" key="2">
    <source>
        <dbReference type="ARBA" id="ARBA00022630"/>
    </source>
</evidence>
<keyword evidence="2" id="KW-0285">Flavoprotein</keyword>
<dbReference type="Gene3D" id="1.10.8.870">
    <property type="entry name" value="Alpha-glycerophosphate oxidase, cap domain"/>
    <property type="match status" value="1"/>
</dbReference>
<dbReference type="Pfam" id="PF16901">
    <property type="entry name" value="DAO_C"/>
    <property type="match status" value="1"/>
</dbReference>
<evidence type="ECO:0000256" key="4">
    <source>
        <dbReference type="ARBA" id="ARBA00023002"/>
    </source>
</evidence>
<dbReference type="InterPro" id="IPR031656">
    <property type="entry name" value="DAO_C"/>
</dbReference>
<dbReference type="EMBL" id="JARIHO010000016">
    <property type="protein sequence ID" value="KAJ7348999.1"/>
    <property type="molecule type" value="Genomic_DNA"/>
</dbReference>
<dbReference type="GO" id="GO:0005739">
    <property type="term" value="C:mitochondrion"/>
    <property type="evidence" value="ECO:0007669"/>
    <property type="project" value="TreeGrafter"/>
</dbReference>
<dbReference type="AlphaFoldDB" id="A0AAD7ESU2"/>
<evidence type="ECO:0000313" key="7">
    <source>
        <dbReference type="EMBL" id="KAJ7348999.1"/>
    </source>
</evidence>
<dbReference type="InterPro" id="IPR038299">
    <property type="entry name" value="DAO_C_sf"/>
</dbReference>
<comment type="caution">
    <text evidence="7">The sequence shown here is derived from an EMBL/GenBank/DDBJ whole genome shotgun (WGS) entry which is preliminary data.</text>
</comment>
<dbReference type="EC" id="1.1.5.3" evidence="1"/>
<proteinExistence type="predicted"/>
<feature type="region of interest" description="Disordered" evidence="5">
    <location>
        <begin position="195"/>
        <end position="214"/>
    </location>
</feature>
<gene>
    <name evidence="7" type="ORF">DFH08DRAFT_807587</name>
</gene>
<dbReference type="PANTHER" id="PTHR11985:SF15">
    <property type="entry name" value="GLYCEROL-3-PHOSPHATE DEHYDROGENASE, MITOCHONDRIAL"/>
    <property type="match status" value="1"/>
</dbReference>
<evidence type="ECO:0000256" key="5">
    <source>
        <dbReference type="SAM" id="MobiDB-lite"/>
    </source>
</evidence>
<reference evidence="7" key="1">
    <citation type="submission" date="2023-03" db="EMBL/GenBank/DDBJ databases">
        <title>Massive genome expansion in bonnet fungi (Mycena s.s.) driven by repeated elements and novel gene families across ecological guilds.</title>
        <authorList>
            <consortium name="Lawrence Berkeley National Laboratory"/>
            <person name="Harder C.B."/>
            <person name="Miyauchi S."/>
            <person name="Viragh M."/>
            <person name="Kuo A."/>
            <person name="Thoen E."/>
            <person name="Andreopoulos B."/>
            <person name="Lu D."/>
            <person name="Skrede I."/>
            <person name="Drula E."/>
            <person name="Henrissat B."/>
            <person name="Morin E."/>
            <person name="Kohler A."/>
            <person name="Barry K."/>
            <person name="LaButti K."/>
            <person name="Morin E."/>
            <person name="Salamov A."/>
            <person name="Lipzen A."/>
            <person name="Mereny Z."/>
            <person name="Hegedus B."/>
            <person name="Baldrian P."/>
            <person name="Stursova M."/>
            <person name="Weitz H."/>
            <person name="Taylor A."/>
            <person name="Grigoriev I.V."/>
            <person name="Nagy L.G."/>
            <person name="Martin F."/>
            <person name="Kauserud H."/>
        </authorList>
    </citation>
    <scope>NUCLEOTIDE SEQUENCE</scope>
    <source>
        <strain evidence="7">CBHHK002</strain>
    </source>
</reference>
<keyword evidence="3" id="KW-0274">FAD</keyword>
<accession>A0AAD7ESU2</accession>
<sequence length="476" mass="50662">MSSRELISRSVHGLDGISFLKNSSGIEENSKNYYEIRLHQVMLAGLQETKWTWYVVCGHTVLGEGQITVLWVTATAAGMCTPHEGGRVSCEAGRGPACAGQHPQKPTGTEKRARHDARGRWGLTGWRWASATAAGGGHVRVLRQEARRTRGRNARRGSCAAKSAHQRGRGYTMRGGADQCALCLHTGGGRRAQIAHPPGVKEGGNGETQWGRKSPGRMVRSAWAVCSLAEPTGHTWPLHDVRISPAYPCTPLASHLLQILTPLGSHRSRALTPINVLARRTRLSFFNAHAALEALPRVADIMAAELHWSRADKARHIRNTIAFLASMGLVPAAAAAALSVGLRERAAHTLWGAARAPGLVSYAPQVAEYSRAKFDSAEIAALKGAFARNAQPVAMAGPAGAGAGQEVRLAKAALGAEGGAGDTEYVLEKAGFKARADVDFDEFLEICGSLKEVSFAPAPSKQERLTIPVEKSGGGV</sequence>